<dbReference type="InterPro" id="IPR003663">
    <property type="entry name" value="Sugar/inositol_transpt"/>
</dbReference>
<gene>
    <name evidence="10" type="ORF">L207DRAFT_33485</name>
</gene>
<evidence type="ECO:0000256" key="8">
    <source>
        <dbReference type="SAM" id="Phobius"/>
    </source>
</evidence>
<keyword evidence="6 8" id="KW-0472">Membrane</keyword>
<dbReference type="InterPro" id="IPR005829">
    <property type="entry name" value="Sugar_transporter_CS"/>
</dbReference>
<dbReference type="OrthoDB" id="8120565at2759"/>
<evidence type="ECO:0000259" key="9">
    <source>
        <dbReference type="PROSITE" id="PS50850"/>
    </source>
</evidence>
<keyword evidence="11" id="KW-1185">Reference proteome</keyword>
<evidence type="ECO:0000256" key="5">
    <source>
        <dbReference type="ARBA" id="ARBA00022989"/>
    </source>
</evidence>
<keyword evidence="4 8" id="KW-0812">Transmembrane</keyword>
<comment type="similarity">
    <text evidence="2 7">Belongs to the major facilitator superfamily. Sugar transporter (TC 2.A.1.1) family.</text>
</comment>
<feature type="transmembrane region" description="Helical" evidence="8">
    <location>
        <begin position="21"/>
        <end position="40"/>
    </location>
</feature>
<sequence>MLTRSSPPGFRGVLKSPYCTGLAALAAVGGFALGYNQGLLTIARSNTKFVSEFPEISSAFWYDFVSAMSQLGGFLGALIMGSIADQFSRKRSITTAGIILIIAFVPQVVSLNFIILIVGRLISGIAVGMFSVITPIYISEISPAEIRGSLLVFMDISIVIGTVASFWISFATKALSGEDFWRLPFALLLIPALVLSMVGVCVPHSPRRLASRFENQPALYVLAQLRRLSPDNCKVQNEWMEMRVEAAYQREIAEAQHPLVRERSHMNSVKFDLALWLECFRSRYWKRTTIAISMRFFQEFVGVNALTHNIPILARALGLNNNMQLVMTGILGVVHLLGAVSCLWTIDTIGRKRVLALGSALMLVCLVIIAGLNSKFSYNWLAHRDIGWICVGFSILCMFAFGASWSPISWTLPSELFPSTLRAKGGALSSGSYFLNVFLADIVAQNLLHKSEWLTFAFSAVICLLSGVWVYFVPETRDQPLENMDKLFGCNEEQKKKNIRRMLAMGYSPEPFNSPGGTPTNGIRFIRV</sequence>
<evidence type="ECO:0000256" key="3">
    <source>
        <dbReference type="ARBA" id="ARBA00022448"/>
    </source>
</evidence>
<dbReference type="PANTHER" id="PTHR48022:SF14">
    <property type="entry name" value="MAJOR FACILITATOR SUPERFAMILY (MFS) PROFILE DOMAIN-CONTAINING PROTEIN-RELATED"/>
    <property type="match status" value="1"/>
</dbReference>
<organism evidence="10 11">
    <name type="scientific">Hyaloscypha variabilis (strain UAMH 11265 / GT02V1 / F)</name>
    <name type="common">Meliniomyces variabilis</name>
    <dbReference type="NCBI Taxonomy" id="1149755"/>
    <lineage>
        <taxon>Eukaryota</taxon>
        <taxon>Fungi</taxon>
        <taxon>Dikarya</taxon>
        <taxon>Ascomycota</taxon>
        <taxon>Pezizomycotina</taxon>
        <taxon>Leotiomycetes</taxon>
        <taxon>Helotiales</taxon>
        <taxon>Hyaloscyphaceae</taxon>
        <taxon>Hyaloscypha</taxon>
        <taxon>Hyaloscypha variabilis</taxon>
    </lineage>
</organism>
<keyword evidence="3 7" id="KW-0813">Transport</keyword>
<dbReference type="InterPro" id="IPR020846">
    <property type="entry name" value="MFS_dom"/>
</dbReference>
<evidence type="ECO:0000256" key="2">
    <source>
        <dbReference type="ARBA" id="ARBA00010992"/>
    </source>
</evidence>
<dbReference type="GO" id="GO:0016020">
    <property type="term" value="C:membrane"/>
    <property type="evidence" value="ECO:0007669"/>
    <property type="project" value="UniProtKB-SubCell"/>
</dbReference>
<dbReference type="GO" id="GO:0005351">
    <property type="term" value="F:carbohydrate:proton symporter activity"/>
    <property type="evidence" value="ECO:0007669"/>
    <property type="project" value="TreeGrafter"/>
</dbReference>
<evidence type="ECO:0000256" key="4">
    <source>
        <dbReference type="ARBA" id="ARBA00022692"/>
    </source>
</evidence>
<dbReference type="PANTHER" id="PTHR48022">
    <property type="entry name" value="PLASTIDIC GLUCOSE TRANSPORTER 4"/>
    <property type="match status" value="1"/>
</dbReference>
<name>A0A2J6RN54_HYAVF</name>
<dbReference type="InterPro" id="IPR036259">
    <property type="entry name" value="MFS_trans_sf"/>
</dbReference>
<dbReference type="PROSITE" id="PS50850">
    <property type="entry name" value="MFS"/>
    <property type="match status" value="1"/>
</dbReference>
<dbReference type="InterPro" id="IPR005828">
    <property type="entry name" value="MFS_sugar_transport-like"/>
</dbReference>
<protein>
    <submittedName>
        <fullName evidence="10">General substrate transporter</fullName>
    </submittedName>
</protein>
<feature type="transmembrane region" description="Helical" evidence="8">
    <location>
        <begin position="352"/>
        <end position="374"/>
    </location>
</feature>
<feature type="transmembrane region" description="Helical" evidence="8">
    <location>
        <begin position="180"/>
        <end position="202"/>
    </location>
</feature>
<dbReference type="EMBL" id="KZ613946">
    <property type="protein sequence ID" value="PMD39949.1"/>
    <property type="molecule type" value="Genomic_DNA"/>
</dbReference>
<evidence type="ECO:0000256" key="7">
    <source>
        <dbReference type="RuleBase" id="RU003346"/>
    </source>
</evidence>
<evidence type="ECO:0000256" key="6">
    <source>
        <dbReference type="ARBA" id="ARBA00023136"/>
    </source>
</evidence>
<dbReference type="NCBIfam" id="TIGR00879">
    <property type="entry name" value="SP"/>
    <property type="match status" value="1"/>
</dbReference>
<dbReference type="InterPro" id="IPR050360">
    <property type="entry name" value="MFS_Sugar_Transporters"/>
</dbReference>
<feature type="domain" description="Major facilitator superfamily (MFS) profile" evidence="9">
    <location>
        <begin position="22"/>
        <end position="478"/>
    </location>
</feature>
<feature type="transmembrane region" description="Helical" evidence="8">
    <location>
        <begin position="150"/>
        <end position="168"/>
    </location>
</feature>
<evidence type="ECO:0000313" key="11">
    <source>
        <dbReference type="Proteomes" id="UP000235786"/>
    </source>
</evidence>
<feature type="transmembrane region" description="Helical" evidence="8">
    <location>
        <begin position="121"/>
        <end position="138"/>
    </location>
</feature>
<dbReference type="Pfam" id="PF00083">
    <property type="entry name" value="Sugar_tr"/>
    <property type="match status" value="1"/>
</dbReference>
<comment type="subcellular location">
    <subcellularLocation>
        <location evidence="1">Membrane</location>
        <topology evidence="1">Multi-pass membrane protein</topology>
    </subcellularLocation>
</comment>
<dbReference type="AlphaFoldDB" id="A0A2J6RN54"/>
<dbReference type="PROSITE" id="PS00217">
    <property type="entry name" value="SUGAR_TRANSPORT_2"/>
    <property type="match status" value="1"/>
</dbReference>
<proteinExistence type="inferred from homology"/>
<feature type="transmembrane region" description="Helical" evidence="8">
    <location>
        <begin position="453"/>
        <end position="472"/>
    </location>
</feature>
<feature type="transmembrane region" description="Helical" evidence="8">
    <location>
        <begin position="386"/>
        <end position="405"/>
    </location>
</feature>
<dbReference type="PRINTS" id="PR00171">
    <property type="entry name" value="SUGRTRNSPORT"/>
</dbReference>
<keyword evidence="5 8" id="KW-1133">Transmembrane helix</keyword>
<feature type="transmembrane region" description="Helical" evidence="8">
    <location>
        <begin position="60"/>
        <end position="81"/>
    </location>
</feature>
<dbReference type="SUPFAM" id="SSF103473">
    <property type="entry name" value="MFS general substrate transporter"/>
    <property type="match status" value="1"/>
</dbReference>
<feature type="transmembrane region" description="Helical" evidence="8">
    <location>
        <begin position="325"/>
        <end position="346"/>
    </location>
</feature>
<feature type="transmembrane region" description="Helical" evidence="8">
    <location>
        <begin position="93"/>
        <end position="115"/>
    </location>
</feature>
<accession>A0A2J6RN54</accession>
<dbReference type="Proteomes" id="UP000235786">
    <property type="component" value="Unassembled WGS sequence"/>
</dbReference>
<evidence type="ECO:0000313" key="10">
    <source>
        <dbReference type="EMBL" id="PMD39949.1"/>
    </source>
</evidence>
<dbReference type="Gene3D" id="1.20.1250.20">
    <property type="entry name" value="MFS general substrate transporter like domains"/>
    <property type="match status" value="1"/>
</dbReference>
<reference evidence="10 11" key="1">
    <citation type="submission" date="2016-04" db="EMBL/GenBank/DDBJ databases">
        <title>A degradative enzymes factory behind the ericoid mycorrhizal symbiosis.</title>
        <authorList>
            <consortium name="DOE Joint Genome Institute"/>
            <person name="Martino E."/>
            <person name="Morin E."/>
            <person name="Grelet G."/>
            <person name="Kuo A."/>
            <person name="Kohler A."/>
            <person name="Daghino S."/>
            <person name="Barry K."/>
            <person name="Choi C."/>
            <person name="Cichocki N."/>
            <person name="Clum A."/>
            <person name="Copeland A."/>
            <person name="Hainaut M."/>
            <person name="Haridas S."/>
            <person name="Labutti K."/>
            <person name="Lindquist E."/>
            <person name="Lipzen A."/>
            <person name="Khouja H.-R."/>
            <person name="Murat C."/>
            <person name="Ohm R."/>
            <person name="Olson A."/>
            <person name="Spatafora J."/>
            <person name="Veneault-Fourrey C."/>
            <person name="Henrissat B."/>
            <person name="Grigoriev I."/>
            <person name="Martin F."/>
            <person name="Perotto S."/>
        </authorList>
    </citation>
    <scope>NUCLEOTIDE SEQUENCE [LARGE SCALE GENOMIC DNA]</scope>
    <source>
        <strain evidence="10 11">F</strain>
    </source>
</reference>
<evidence type="ECO:0000256" key="1">
    <source>
        <dbReference type="ARBA" id="ARBA00004141"/>
    </source>
</evidence>